<dbReference type="InterPro" id="IPR029063">
    <property type="entry name" value="SAM-dependent_MTases_sf"/>
</dbReference>
<dbReference type="EC" id="2.1.1.171" evidence="4"/>
<dbReference type="RefSeq" id="WP_126760649.1">
    <property type="nucleotide sequence ID" value="NZ_BKBT01000004.1"/>
</dbReference>
<gene>
    <name evidence="4" type="primary">rsmD</name>
    <name evidence="4" type="ORF">PML95_09335</name>
</gene>
<organism evidence="4 5">
    <name type="scientific">Vagococcus lutrae</name>
    <dbReference type="NCBI Taxonomy" id="81947"/>
    <lineage>
        <taxon>Bacteria</taxon>
        <taxon>Bacillati</taxon>
        <taxon>Bacillota</taxon>
        <taxon>Bacilli</taxon>
        <taxon>Lactobacillales</taxon>
        <taxon>Enterococcaceae</taxon>
        <taxon>Vagococcus</taxon>
    </lineage>
</organism>
<dbReference type="NCBIfam" id="TIGR00095">
    <property type="entry name" value="16S rRNA (guanine(966)-N(2))-methyltransferase RsmD"/>
    <property type="match status" value="1"/>
</dbReference>
<dbReference type="GO" id="GO:0052913">
    <property type="term" value="F:16S rRNA (guanine(966)-N(2))-methyltransferase activity"/>
    <property type="evidence" value="ECO:0007669"/>
    <property type="project" value="UniProtKB-EC"/>
</dbReference>
<dbReference type="EMBL" id="CP116507">
    <property type="protein sequence ID" value="WCG22577.1"/>
    <property type="molecule type" value="Genomic_DNA"/>
</dbReference>
<reference evidence="4" key="1">
    <citation type="submission" date="2023-01" db="EMBL/GenBank/DDBJ databases">
        <title>Oxazolidinone resistance genes in florfenicol resistant enterococci from beef cattle and veal calves at slaughter.</title>
        <authorList>
            <person name="Biggel M."/>
        </authorList>
    </citation>
    <scope>NUCLEOTIDE SEQUENCE</scope>
    <source>
        <strain evidence="4">K204-1</strain>
    </source>
</reference>
<keyword evidence="1 4" id="KW-0489">Methyltransferase</keyword>
<evidence type="ECO:0000256" key="2">
    <source>
        <dbReference type="ARBA" id="ARBA00022679"/>
    </source>
</evidence>
<dbReference type="PANTHER" id="PTHR43542">
    <property type="entry name" value="METHYLTRANSFERASE"/>
    <property type="match status" value="1"/>
</dbReference>
<dbReference type="GeneID" id="72386013"/>
<dbReference type="Gene3D" id="3.40.50.150">
    <property type="entry name" value="Vaccinia Virus protein VP39"/>
    <property type="match status" value="1"/>
</dbReference>
<dbReference type="InterPro" id="IPR004398">
    <property type="entry name" value="RNA_MeTrfase_RsmD"/>
</dbReference>
<proteinExistence type="predicted"/>
<evidence type="ECO:0000313" key="4">
    <source>
        <dbReference type="EMBL" id="WCG22577.1"/>
    </source>
</evidence>
<feature type="region of interest" description="Disordered" evidence="3">
    <location>
        <begin position="1"/>
        <end position="24"/>
    </location>
</feature>
<sequence length="186" mass="21047">MRVVAGEHGGRKLKSLPGDNTRPTSDKVKGAIFNRIGPYFNGGTILDLYGGSGNLAIEALSRGCDHAVCVDRHYKAIMIIKENAALLKLEKRMTILKSHAHQAMTQLSEQSYEFDYVFLDPPYAEETIEKDIRQLLALELLTPNAQIICETDKQVMLPERIEEMVVSKDVIYGQTKITYYEREQKQ</sequence>
<evidence type="ECO:0000313" key="5">
    <source>
        <dbReference type="Proteomes" id="UP001179600"/>
    </source>
</evidence>
<evidence type="ECO:0000256" key="3">
    <source>
        <dbReference type="SAM" id="MobiDB-lite"/>
    </source>
</evidence>
<keyword evidence="2 4" id="KW-0808">Transferase</keyword>
<dbReference type="Proteomes" id="UP001179600">
    <property type="component" value="Chromosome"/>
</dbReference>
<name>A0AAE9XE99_9ENTE</name>
<dbReference type="PIRSF" id="PIRSF004553">
    <property type="entry name" value="CHP00095"/>
    <property type="match status" value="1"/>
</dbReference>
<dbReference type="Pfam" id="PF03602">
    <property type="entry name" value="Cons_hypoth95"/>
    <property type="match status" value="1"/>
</dbReference>
<evidence type="ECO:0000256" key="1">
    <source>
        <dbReference type="ARBA" id="ARBA00022603"/>
    </source>
</evidence>
<dbReference type="SUPFAM" id="SSF53335">
    <property type="entry name" value="S-adenosyl-L-methionine-dependent methyltransferases"/>
    <property type="match status" value="1"/>
</dbReference>
<dbReference type="PANTHER" id="PTHR43542:SF1">
    <property type="entry name" value="METHYLTRANSFERASE"/>
    <property type="match status" value="1"/>
</dbReference>
<dbReference type="AlphaFoldDB" id="A0AAE9XE99"/>
<protein>
    <submittedName>
        <fullName evidence="4">16S rRNA (Guanine(966)-N(2))-methyltransferase RsmD</fullName>
        <ecNumber evidence="4">2.1.1.171</ecNumber>
    </submittedName>
</protein>
<dbReference type="CDD" id="cd02440">
    <property type="entry name" value="AdoMet_MTases"/>
    <property type="match status" value="1"/>
</dbReference>
<accession>A0AAE9XE99</accession>